<organism evidence="1 2">
    <name type="scientific">Trueperella bernardiae</name>
    <dbReference type="NCBI Taxonomy" id="59561"/>
    <lineage>
        <taxon>Bacteria</taxon>
        <taxon>Bacillati</taxon>
        <taxon>Actinomycetota</taxon>
        <taxon>Actinomycetes</taxon>
        <taxon>Actinomycetales</taxon>
        <taxon>Actinomycetaceae</taxon>
        <taxon>Trueperella</taxon>
    </lineage>
</organism>
<proteinExistence type="predicted"/>
<protein>
    <submittedName>
        <fullName evidence="1">Uncharacterized protein</fullName>
    </submittedName>
</protein>
<accession>A0AAW6ZE64</accession>
<dbReference type="Proteomes" id="UP001225576">
    <property type="component" value="Unassembled WGS sequence"/>
</dbReference>
<comment type="caution">
    <text evidence="1">The sequence shown here is derived from an EMBL/GenBank/DDBJ whole genome shotgun (WGS) entry which is preliminary data.</text>
</comment>
<dbReference type="EMBL" id="JASPDQ010000014">
    <property type="protein sequence ID" value="MDK8602139.1"/>
    <property type="molecule type" value="Genomic_DNA"/>
</dbReference>
<reference evidence="1" key="1">
    <citation type="submission" date="2023-05" db="EMBL/GenBank/DDBJ databases">
        <title>Genomic Catalog of Human Bladder Bacteria.</title>
        <authorList>
            <person name="Du J."/>
        </authorList>
    </citation>
    <scope>NUCLEOTIDE SEQUENCE</scope>
    <source>
        <strain evidence="1">UMB1304A</strain>
    </source>
</reference>
<dbReference type="RefSeq" id="WP_285321526.1">
    <property type="nucleotide sequence ID" value="NZ_JASPDQ010000014.1"/>
</dbReference>
<evidence type="ECO:0000313" key="2">
    <source>
        <dbReference type="Proteomes" id="UP001225576"/>
    </source>
</evidence>
<name>A0AAW6ZE64_9ACTO</name>
<sequence>MDLAIEAMAEIRDLTREVAIVFDWRDDWFTRTKHRVLVDVPFLSPWLGPWLEREWFEHTPNDTSPYKFDNPTE</sequence>
<evidence type="ECO:0000313" key="1">
    <source>
        <dbReference type="EMBL" id="MDK8602139.1"/>
    </source>
</evidence>
<gene>
    <name evidence="1" type="ORF">QP858_06685</name>
</gene>
<dbReference type="AlphaFoldDB" id="A0AAW6ZE64"/>